<dbReference type="EMBL" id="PVNG01000038">
    <property type="protein sequence ID" value="PRX49710.1"/>
    <property type="molecule type" value="Genomic_DNA"/>
</dbReference>
<evidence type="ECO:0000313" key="1">
    <source>
        <dbReference type="EMBL" id="PRX49710.1"/>
    </source>
</evidence>
<protein>
    <submittedName>
        <fullName evidence="1">Uncharacterized protein</fullName>
    </submittedName>
</protein>
<dbReference type="AlphaFoldDB" id="A0A2T0LZR9"/>
<dbReference type="Proteomes" id="UP000238312">
    <property type="component" value="Unassembled WGS sequence"/>
</dbReference>
<sequence length="38" mass="4060">MPEPLEDCDPEFIDGSWHGCGDCAACLGQADSDAEFLD</sequence>
<comment type="caution">
    <text evidence="1">The sequence shown here is derived from an EMBL/GenBank/DDBJ whole genome shotgun (WGS) entry which is preliminary data.</text>
</comment>
<organism evidence="1 2">
    <name type="scientific">Nonomuraea fuscirosea</name>
    <dbReference type="NCBI Taxonomy" id="1291556"/>
    <lineage>
        <taxon>Bacteria</taxon>
        <taxon>Bacillati</taxon>
        <taxon>Actinomycetota</taxon>
        <taxon>Actinomycetes</taxon>
        <taxon>Streptosporangiales</taxon>
        <taxon>Streptosporangiaceae</taxon>
        <taxon>Nonomuraea</taxon>
    </lineage>
</organism>
<accession>A0A2T0LZR9</accession>
<gene>
    <name evidence="1" type="ORF">B0I32_13815</name>
</gene>
<evidence type="ECO:0000313" key="2">
    <source>
        <dbReference type="Proteomes" id="UP000238312"/>
    </source>
</evidence>
<keyword evidence="2" id="KW-1185">Reference proteome</keyword>
<reference evidence="1 2" key="1">
    <citation type="submission" date="2018-03" db="EMBL/GenBank/DDBJ databases">
        <title>Genomic Encyclopedia of Type Strains, Phase III (KMG-III): the genomes of soil and plant-associated and newly described type strains.</title>
        <authorList>
            <person name="Whitman W."/>
        </authorList>
    </citation>
    <scope>NUCLEOTIDE SEQUENCE [LARGE SCALE GENOMIC DNA]</scope>
    <source>
        <strain evidence="1 2">CGMCC 4.7104</strain>
    </source>
</reference>
<name>A0A2T0LZR9_9ACTN</name>
<proteinExistence type="predicted"/>